<organism evidence="7 8">
    <name type="scientific">Testicularia cyperi</name>
    <dbReference type="NCBI Taxonomy" id="1882483"/>
    <lineage>
        <taxon>Eukaryota</taxon>
        <taxon>Fungi</taxon>
        <taxon>Dikarya</taxon>
        <taxon>Basidiomycota</taxon>
        <taxon>Ustilaginomycotina</taxon>
        <taxon>Ustilaginomycetes</taxon>
        <taxon>Ustilaginales</taxon>
        <taxon>Anthracoideaceae</taxon>
        <taxon>Testicularia</taxon>
    </lineage>
</organism>
<reference evidence="7 8" key="1">
    <citation type="journal article" date="2018" name="Mol. Biol. Evol.">
        <title>Broad Genomic Sampling Reveals a Smut Pathogenic Ancestry of the Fungal Clade Ustilaginomycotina.</title>
        <authorList>
            <person name="Kijpornyongpan T."/>
            <person name="Mondo S.J."/>
            <person name="Barry K."/>
            <person name="Sandor L."/>
            <person name="Lee J."/>
            <person name="Lipzen A."/>
            <person name="Pangilinan J."/>
            <person name="LaButti K."/>
            <person name="Hainaut M."/>
            <person name="Henrissat B."/>
            <person name="Grigoriev I.V."/>
            <person name="Spatafora J.W."/>
            <person name="Aime M.C."/>
        </authorList>
    </citation>
    <scope>NUCLEOTIDE SEQUENCE [LARGE SCALE GENOMIC DNA]</scope>
    <source>
        <strain evidence="7 8">MCA 3645</strain>
    </source>
</reference>
<gene>
    <name evidence="7" type="ORF">BCV70DRAFT_198396</name>
</gene>
<feature type="region of interest" description="Disordered" evidence="5">
    <location>
        <begin position="201"/>
        <end position="253"/>
    </location>
</feature>
<evidence type="ECO:0000256" key="1">
    <source>
        <dbReference type="ARBA" id="ARBA00022723"/>
    </source>
</evidence>
<dbReference type="InterPro" id="IPR040107">
    <property type="entry name" value="Snu23"/>
</dbReference>
<dbReference type="InParanoid" id="A0A317XUT2"/>
<dbReference type="GO" id="GO:0000398">
    <property type="term" value="P:mRNA splicing, via spliceosome"/>
    <property type="evidence" value="ECO:0007669"/>
    <property type="project" value="InterPro"/>
</dbReference>
<dbReference type="Pfam" id="PF12874">
    <property type="entry name" value="zf-met"/>
    <property type="match status" value="1"/>
</dbReference>
<dbReference type="SUPFAM" id="SSF57667">
    <property type="entry name" value="beta-beta-alpha zinc fingers"/>
    <property type="match status" value="1"/>
</dbReference>
<dbReference type="AlphaFoldDB" id="A0A317XUT2"/>
<keyword evidence="4" id="KW-0539">Nucleus</keyword>
<proteinExistence type="predicted"/>
<keyword evidence="2" id="KW-0863">Zinc-finger</keyword>
<accession>A0A317XUT2</accession>
<dbReference type="Proteomes" id="UP000246740">
    <property type="component" value="Unassembled WGS sequence"/>
</dbReference>
<dbReference type="PANTHER" id="PTHR45986">
    <property type="entry name" value="ZINC FINGER MATRIN-TYPE PROTEIN 2"/>
    <property type="match status" value="1"/>
</dbReference>
<feature type="compositionally biased region" description="Basic and acidic residues" evidence="5">
    <location>
        <begin position="32"/>
        <end position="55"/>
    </location>
</feature>
<dbReference type="FunCoup" id="A0A317XUT2">
    <property type="interactions" value="319"/>
</dbReference>
<keyword evidence="8" id="KW-1185">Reference proteome</keyword>
<dbReference type="PANTHER" id="PTHR45986:SF1">
    <property type="entry name" value="ZINC FINGER MATRIN-TYPE PROTEIN 2"/>
    <property type="match status" value="1"/>
</dbReference>
<feature type="compositionally biased region" description="Gly residues" evidence="5">
    <location>
        <begin position="10"/>
        <end position="28"/>
    </location>
</feature>
<evidence type="ECO:0000313" key="7">
    <source>
        <dbReference type="EMBL" id="PWZ02116.1"/>
    </source>
</evidence>
<dbReference type="OrthoDB" id="30343at2759"/>
<dbReference type="EMBL" id="KZ819189">
    <property type="protein sequence ID" value="PWZ02116.1"/>
    <property type="molecule type" value="Genomic_DNA"/>
</dbReference>
<evidence type="ECO:0000313" key="8">
    <source>
        <dbReference type="Proteomes" id="UP000246740"/>
    </source>
</evidence>
<dbReference type="InterPro" id="IPR003604">
    <property type="entry name" value="Matrin/U1-like-C_Znf_C2H2"/>
</dbReference>
<evidence type="ECO:0000256" key="2">
    <source>
        <dbReference type="ARBA" id="ARBA00022771"/>
    </source>
</evidence>
<dbReference type="GO" id="GO:0005681">
    <property type="term" value="C:spliceosomal complex"/>
    <property type="evidence" value="ECO:0007669"/>
    <property type="project" value="InterPro"/>
</dbReference>
<feature type="region of interest" description="Disordered" evidence="5">
    <location>
        <begin position="1"/>
        <end position="93"/>
    </location>
</feature>
<keyword evidence="3" id="KW-0862">Zinc</keyword>
<protein>
    <recommendedName>
        <fullName evidence="6">C2H2-type domain-containing protein</fullName>
    </recommendedName>
</protein>
<sequence length="253" mass="28235">MANRDKVTSNGGGGGGHGGGAGGQGGVGPSRRTWDTEEYASKARSRESRGNRQQEREEELAALNAERRSQGLPPLKRLRSNLPEPTMAMQERSAPLELEKNQGKTLMVDYSNDGKGQQGPGFYCATCRKLLKDNLAYLDHINGRVHLARIGQSTHQDRATLEQVRAKLDELRAKASAQTNQSASLSYDFEARIKAIAQEQELERQKRKQAKREQRNRKKQQSRTIEHKQEQDEEQQDLMAAMGFGGFGSTKTR</sequence>
<evidence type="ECO:0000256" key="3">
    <source>
        <dbReference type="ARBA" id="ARBA00022833"/>
    </source>
</evidence>
<dbReference type="InterPro" id="IPR013087">
    <property type="entry name" value="Znf_C2H2_type"/>
</dbReference>
<feature type="domain" description="C2H2-type" evidence="6">
    <location>
        <begin position="124"/>
        <end position="146"/>
    </location>
</feature>
<dbReference type="STRING" id="1882483.A0A317XUT2"/>
<evidence type="ECO:0000256" key="5">
    <source>
        <dbReference type="SAM" id="MobiDB-lite"/>
    </source>
</evidence>
<feature type="compositionally biased region" description="Gly residues" evidence="5">
    <location>
        <begin position="243"/>
        <end position="253"/>
    </location>
</feature>
<evidence type="ECO:0000259" key="6">
    <source>
        <dbReference type="PROSITE" id="PS00028"/>
    </source>
</evidence>
<dbReference type="SMART" id="SM00451">
    <property type="entry name" value="ZnF_U1"/>
    <property type="match status" value="1"/>
</dbReference>
<feature type="compositionally biased region" description="Basic residues" evidence="5">
    <location>
        <begin position="205"/>
        <end position="221"/>
    </location>
</feature>
<evidence type="ECO:0000256" key="4">
    <source>
        <dbReference type="ARBA" id="ARBA00023242"/>
    </source>
</evidence>
<dbReference type="PROSITE" id="PS00028">
    <property type="entry name" value="ZINC_FINGER_C2H2_1"/>
    <property type="match status" value="1"/>
</dbReference>
<dbReference type="GO" id="GO:0003676">
    <property type="term" value="F:nucleic acid binding"/>
    <property type="evidence" value="ECO:0007669"/>
    <property type="project" value="InterPro"/>
</dbReference>
<keyword evidence="1" id="KW-0479">Metal-binding</keyword>
<dbReference type="InterPro" id="IPR036236">
    <property type="entry name" value="Znf_C2H2_sf"/>
</dbReference>
<dbReference type="GO" id="GO:0008270">
    <property type="term" value="F:zinc ion binding"/>
    <property type="evidence" value="ECO:0007669"/>
    <property type="project" value="UniProtKB-KW"/>
</dbReference>
<name>A0A317XUT2_9BASI</name>
<dbReference type="GO" id="GO:0046540">
    <property type="term" value="C:U4/U6 x U5 tri-snRNP complex"/>
    <property type="evidence" value="ECO:0007669"/>
    <property type="project" value="TreeGrafter"/>
</dbReference>